<dbReference type="CDD" id="cd22954">
    <property type="entry name" value="PLL_lectin"/>
    <property type="match status" value="1"/>
</dbReference>
<reference evidence="2 3" key="1">
    <citation type="journal article" date="2019" name="Int. J. Syst. Evol. Microbiol.">
        <title>The Global Catalogue of Microorganisms (GCM) 10K type strain sequencing project: providing services to taxonomists for standard genome sequencing and annotation.</title>
        <authorList>
            <consortium name="The Broad Institute Genomics Platform"/>
            <consortium name="The Broad Institute Genome Sequencing Center for Infectious Disease"/>
            <person name="Wu L."/>
            <person name="Ma J."/>
        </authorList>
    </citation>
    <scope>NUCLEOTIDE SEQUENCE [LARGE SCALE GENOMIC DNA]</scope>
    <source>
        <strain evidence="2 3">JCM 9088</strain>
    </source>
</reference>
<dbReference type="Pfam" id="PF26607">
    <property type="entry name" value="DUF8189"/>
    <property type="match status" value="1"/>
</dbReference>
<protein>
    <recommendedName>
        <fullName evidence="1">PLL-like beta propeller domain-containing protein</fullName>
    </recommendedName>
</protein>
<dbReference type="EMBL" id="BAAAUD010000040">
    <property type="protein sequence ID" value="GAA2951489.1"/>
    <property type="molecule type" value="Genomic_DNA"/>
</dbReference>
<accession>A0ABN3XE54</accession>
<sequence length="344" mass="36622">MPVSTTPGTQWGTWINLQGGIFAEPAPVLTADNRVQVFVQGGSNTLYSRTENRDRSWGGWVQHQGSAVAGVPSAVRGKDGKIRVFYRTPDNHLEVITQTAINSAYGAPARIVTNIGGDPAAALNADGRIQVFFRGTDGALWHVRNQGVQYEAYTGAVSLGGGIFATPSPVLDGSGRLVVAVKGGGDTLYTIQQAAANSWDSWESWHHETSGVTTRPTAVVDAAARAQIFYRGSDGAAWRVGQTPNYDSFETSVSLGGGIIDRPTAALGQDGRLNVLAKGTDKALWVAVQKTENETPYSAWESLGGEIGDAHVSPVIANHEGLLFAFTQGSGTTRHLFLQRQTWA</sequence>
<evidence type="ECO:0000313" key="3">
    <source>
        <dbReference type="Proteomes" id="UP001500403"/>
    </source>
</evidence>
<gene>
    <name evidence="2" type="ORF">GCM10010446_40890</name>
</gene>
<organism evidence="2 3">
    <name type="scientific">Streptomyces enissocaesilis</name>
    <dbReference type="NCBI Taxonomy" id="332589"/>
    <lineage>
        <taxon>Bacteria</taxon>
        <taxon>Bacillati</taxon>
        <taxon>Actinomycetota</taxon>
        <taxon>Actinomycetes</taxon>
        <taxon>Kitasatosporales</taxon>
        <taxon>Streptomycetaceae</taxon>
        <taxon>Streptomyces</taxon>
        <taxon>Streptomyces rochei group</taxon>
    </lineage>
</organism>
<evidence type="ECO:0000259" key="1">
    <source>
        <dbReference type="Pfam" id="PF26607"/>
    </source>
</evidence>
<dbReference type="RefSeq" id="WP_344496975.1">
    <property type="nucleotide sequence ID" value="NZ_BAAAUD010000040.1"/>
</dbReference>
<comment type="caution">
    <text evidence="2">The sequence shown here is derived from an EMBL/GenBank/DDBJ whole genome shotgun (WGS) entry which is preliminary data.</text>
</comment>
<dbReference type="Gene3D" id="2.120.10.70">
    <property type="entry name" value="Fucose-specific lectin"/>
    <property type="match status" value="1"/>
</dbReference>
<dbReference type="InterPro" id="IPR058502">
    <property type="entry name" value="PLL-like_beta-prop"/>
</dbReference>
<name>A0ABN3XE54_9ACTN</name>
<dbReference type="Proteomes" id="UP001500403">
    <property type="component" value="Unassembled WGS sequence"/>
</dbReference>
<dbReference type="SUPFAM" id="SSF89372">
    <property type="entry name" value="Fucose-specific lectin"/>
    <property type="match status" value="2"/>
</dbReference>
<evidence type="ECO:0000313" key="2">
    <source>
        <dbReference type="EMBL" id="GAA2951489.1"/>
    </source>
</evidence>
<proteinExistence type="predicted"/>
<feature type="domain" description="PLL-like beta propeller" evidence="1">
    <location>
        <begin position="52"/>
        <end position="332"/>
    </location>
</feature>
<keyword evidence="3" id="KW-1185">Reference proteome</keyword>